<evidence type="ECO:0000313" key="3">
    <source>
        <dbReference type="Proteomes" id="UP000799757"/>
    </source>
</evidence>
<sequence>MSKRHASPSSAEDRPDTKKPKTTRPDANHNDPNDQLSRSPTLETTKRDVDVPNQENDAEDNDKDAPSKEVQKKLVKTKPPVEIFTACPIPNIVIPPVQPNWGIKPFSTNPLGPQPHPNSPPARTSNAATDPPLWEDRKWRFKSGRYQKSFRPGSPGNPNGPNLDQEDNLVIRLMDMRPTRKDKTPRRIPMVYYYEAKALRKPIDWTDADTLHILNNRRSDNIKSVTRDLPWTESERKYLAKLLIEYPDASITELTERHNYYFMGNFTETTAFSSARLSDGRTIESVRHEYLTWKKEYDAGNVPPADRGPKDTSKEKK</sequence>
<feature type="compositionally biased region" description="Basic and acidic residues" evidence="1">
    <location>
        <begin position="307"/>
        <end position="317"/>
    </location>
</feature>
<evidence type="ECO:0000313" key="2">
    <source>
        <dbReference type="EMBL" id="KAF2786348.1"/>
    </source>
</evidence>
<feature type="compositionally biased region" description="Low complexity" evidence="1">
    <location>
        <begin position="152"/>
        <end position="162"/>
    </location>
</feature>
<feature type="compositionally biased region" description="Polar residues" evidence="1">
    <location>
        <begin position="33"/>
        <end position="43"/>
    </location>
</feature>
<dbReference type="AlphaFoldDB" id="A0A6A6WQZ1"/>
<proteinExistence type="predicted"/>
<gene>
    <name evidence="2" type="ORF">K505DRAFT_260095</name>
</gene>
<evidence type="ECO:0000256" key="1">
    <source>
        <dbReference type="SAM" id="MobiDB-lite"/>
    </source>
</evidence>
<feature type="non-terminal residue" evidence="2">
    <location>
        <position position="317"/>
    </location>
</feature>
<name>A0A6A6WQZ1_9PLEO</name>
<reference evidence="2" key="1">
    <citation type="journal article" date="2020" name="Stud. Mycol.">
        <title>101 Dothideomycetes genomes: a test case for predicting lifestyles and emergence of pathogens.</title>
        <authorList>
            <person name="Haridas S."/>
            <person name="Albert R."/>
            <person name="Binder M."/>
            <person name="Bloem J."/>
            <person name="Labutti K."/>
            <person name="Salamov A."/>
            <person name="Andreopoulos B."/>
            <person name="Baker S."/>
            <person name="Barry K."/>
            <person name="Bills G."/>
            <person name="Bluhm B."/>
            <person name="Cannon C."/>
            <person name="Castanera R."/>
            <person name="Culley D."/>
            <person name="Daum C."/>
            <person name="Ezra D."/>
            <person name="Gonzalez J."/>
            <person name="Henrissat B."/>
            <person name="Kuo A."/>
            <person name="Liang C."/>
            <person name="Lipzen A."/>
            <person name="Lutzoni F."/>
            <person name="Magnuson J."/>
            <person name="Mondo S."/>
            <person name="Nolan M."/>
            <person name="Ohm R."/>
            <person name="Pangilinan J."/>
            <person name="Park H.-J."/>
            <person name="Ramirez L."/>
            <person name="Alfaro M."/>
            <person name="Sun H."/>
            <person name="Tritt A."/>
            <person name="Yoshinaga Y."/>
            <person name="Zwiers L.-H."/>
            <person name="Turgeon B."/>
            <person name="Goodwin S."/>
            <person name="Spatafora J."/>
            <person name="Crous P."/>
            <person name="Grigoriev I."/>
        </authorList>
    </citation>
    <scope>NUCLEOTIDE SEQUENCE</scope>
    <source>
        <strain evidence="2">CBS 109.77</strain>
    </source>
</reference>
<feature type="region of interest" description="Disordered" evidence="1">
    <location>
        <begin position="1"/>
        <end position="78"/>
    </location>
</feature>
<feature type="compositionally biased region" description="Basic and acidic residues" evidence="1">
    <location>
        <begin position="11"/>
        <end position="32"/>
    </location>
</feature>
<protein>
    <submittedName>
        <fullName evidence="2">Uncharacterized protein</fullName>
    </submittedName>
</protein>
<feature type="compositionally biased region" description="Basic and acidic residues" evidence="1">
    <location>
        <begin position="63"/>
        <end position="72"/>
    </location>
</feature>
<feature type="region of interest" description="Disordered" evidence="1">
    <location>
        <begin position="104"/>
        <end position="165"/>
    </location>
</feature>
<dbReference type="OrthoDB" id="3786150at2759"/>
<accession>A0A6A6WQZ1</accession>
<dbReference type="EMBL" id="MU002485">
    <property type="protein sequence ID" value="KAF2786348.1"/>
    <property type="molecule type" value="Genomic_DNA"/>
</dbReference>
<dbReference type="Proteomes" id="UP000799757">
    <property type="component" value="Unassembled WGS sequence"/>
</dbReference>
<feature type="region of interest" description="Disordered" evidence="1">
    <location>
        <begin position="298"/>
        <end position="317"/>
    </location>
</feature>
<keyword evidence="3" id="KW-1185">Reference proteome</keyword>
<organism evidence="2 3">
    <name type="scientific">Melanomma pulvis-pyrius CBS 109.77</name>
    <dbReference type="NCBI Taxonomy" id="1314802"/>
    <lineage>
        <taxon>Eukaryota</taxon>
        <taxon>Fungi</taxon>
        <taxon>Dikarya</taxon>
        <taxon>Ascomycota</taxon>
        <taxon>Pezizomycotina</taxon>
        <taxon>Dothideomycetes</taxon>
        <taxon>Pleosporomycetidae</taxon>
        <taxon>Pleosporales</taxon>
        <taxon>Melanommataceae</taxon>
        <taxon>Melanomma</taxon>
    </lineage>
</organism>